<sequence length="407" mass="43623">MNSMSLDEICLRGLLRWVGTGSPSPYSGSVETLRYEDLDALRMWWALSEPVGRLALRLVEKQREVSPTLDDFRREVSGELPGPPDAAASMLLQTVTLDPAAFVVMEASSSWFSGPNRVLAKTLKTAQVALKAGALHARGGLFDLHANKRLALLDCALKVAPIREVLSTPAGRSRIVAYEKRQASKARSPLYKQSWLCASILSDIEAFKADTIKALLASDLLPGMEVWRKFELATILEVAEALSGATGAPVVLDASFAAGRPAATIGDLELRWQRAMPKRPSAFLDPGEVLAGELAFSLGVSKGTSRADITIERAGRILSIIECKWFSSPDSAPAAILEATSQLVGYARDIAHAQEESDTGILARSIVALAHRGPAEMHFGAPVCCIGFSDFGTANLASWAAMVSGIH</sequence>
<dbReference type="Proteomes" id="UP000655659">
    <property type="component" value="Unassembled WGS sequence"/>
</dbReference>
<evidence type="ECO:0000313" key="2">
    <source>
        <dbReference type="Proteomes" id="UP000655659"/>
    </source>
</evidence>
<proteinExistence type="predicted"/>
<comment type="caution">
    <text evidence="1">The sequence shown here is derived from an EMBL/GenBank/DDBJ whole genome shotgun (WGS) entry which is preliminary data.</text>
</comment>
<reference evidence="1" key="1">
    <citation type="submission" date="2021-01" db="EMBL/GenBank/DDBJ databases">
        <title>Genomes of Escherichia coli STEC strains from raw meat-based diets for companion animals.</title>
        <authorList>
            <person name="Stevens M.J.A."/>
            <person name="Stephan R."/>
        </authorList>
    </citation>
    <scope>NUCLEOTIDE SEQUENCE</scope>
    <source>
        <strain evidence="1">ATC7-7</strain>
    </source>
</reference>
<accession>A0AAW4F4M6</accession>
<protein>
    <submittedName>
        <fullName evidence="1">Uncharacterized protein</fullName>
    </submittedName>
</protein>
<evidence type="ECO:0000313" key="1">
    <source>
        <dbReference type="EMBL" id="MBL6203797.1"/>
    </source>
</evidence>
<dbReference type="EMBL" id="JAETYU010000012">
    <property type="protein sequence ID" value="MBL6203797.1"/>
    <property type="molecule type" value="Genomic_DNA"/>
</dbReference>
<dbReference type="AlphaFoldDB" id="A0AAW4F4M6"/>
<name>A0AAW4F4M6_ECOLX</name>
<gene>
    <name evidence="1" type="ORF">JNA68_11385</name>
</gene>
<organism evidence="1 2">
    <name type="scientific">Escherichia coli</name>
    <dbReference type="NCBI Taxonomy" id="562"/>
    <lineage>
        <taxon>Bacteria</taxon>
        <taxon>Pseudomonadati</taxon>
        <taxon>Pseudomonadota</taxon>
        <taxon>Gammaproteobacteria</taxon>
        <taxon>Enterobacterales</taxon>
        <taxon>Enterobacteriaceae</taxon>
        <taxon>Escherichia</taxon>
    </lineage>
</organism>
<dbReference type="RefSeq" id="WP_202850382.1">
    <property type="nucleotide sequence ID" value="NZ_JAETYU010000012.1"/>
</dbReference>